<dbReference type="FunFam" id="3.30.160.60:FF:000576">
    <property type="entry name" value="C2H2 transcription factor (AmdX)"/>
    <property type="match status" value="1"/>
</dbReference>
<dbReference type="PANTHER" id="PTHR40626">
    <property type="entry name" value="MIP31509P"/>
    <property type="match status" value="1"/>
</dbReference>
<keyword evidence="2" id="KW-0479">Metal-binding</keyword>
<feature type="compositionally biased region" description="Polar residues" evidence="8">
    <location>
        <begin position="134"/>
        <end position="147"/>
    </location>
</feature>
<evidence type="ECO:0000256" key="2">
    <source>
        <dbReference type="ARBA" id="ARBA00022723"/>
    </source>
</evidence>
<feature type="region of interest" description="Disordered" evidence="8">
    <location>
        <begin position="104"/>
        <end position="147"/>
    </location>
</feature>
<dbReference type="CDD" id="cd12148">
    <property type="entry name" value="fungal_TF_MHR"/>
    <property type="match status" value="1"/>
</dbReference>
<dbReference type="SMART" id="SM00355">
    <property type="entry name" value="ZnF_C2H2"/>
    <property type="match status" value="2"/>
</dbReference>
<dbReference type="Pfam" id="PF04082">
    <property type="entry name" value="Fungal_trans"/>
    <property type="match status" value="1"/>
</dbReference>
<keyword evidence="5" id="KW-0862">Zinc</keyword>
<dbReference type="GO" id="GO:0000978">
    <property type="term" value="F:RNA polymerase II cis-regulatory region sequence-specific DNA binding"/>
    <property type="evidence" value="ECO:0007669"/>
    <property type="project" value="InterPro"/>
</dbReference>
<feature type="region of interest" description="Disordered" evidence="8">
    <location>
        <begin position="1"/>
        <end position="55"/>
    </location>
</feature>
<dbReference type="Proteomes" id="UP000224634">
    <property type="component" value="Unassembled WGS sequence"/>
</dbReference>
<evidence type="ECO:0000259" key="9">
    <source>
        <dbReference type="PROSITE" id="PS50157"/>
    </source>
</evidence>
<dbReference type="PANTHER" id="PTHR40626:SF13">
    <property type="entry name" value="RESPIRATION FACTOR 2-RELATED"/>
    <property type="match status" value="1"/>
</dbReference>
<feature type="compositionally biased region" description="Polar residues" evidence="8">
    <location>
        <begin position="965"/>
        <end position="977"/>
    </location>
</feature>
<dbReference type="GO" id="GO:0000785">
    <property type="term" value="C:chromatin"/>
    <property type="evidence" value="ECO:0007669"/>
    <property type="project" value="TreeGrafter"/>
</dbReference>
<keyword evidence="6" id="KW-0539">Nucleus</keyword>
<dbReference type="PROSITE" id="PS00028">
    <property type="entry name" value="ZINC_FINGER_C2H2_1"/>
    <property type="match status" value="2"/>
</dbReference>
<dbReference type="Pfam" id="PF00096">
    <property type="entry name" value="zf-C2H2"/>
    <property type="match status" value="2"/>
</dbReference>
<feature type="domain" description="C2H2-type" evidence="9">
    <location>
        <begin position="82"/>
        <end position="110"/>
    </location>
</feature>
<dbReference type="GO" id="GO:0008270">
    <property type="term" value="F:zinc ion binding"/>
    <property type="evidence" value="ECO:0007669"/>
    <property type="project" value="UniProtKB-KW"/>
</dbReference>
<feature type="domain" description="C2H2-type" evidence="9">
    <location>
        <begin position="54"/>
        <end position="81"/>
    </location>
</feature>
<feature type="region of interest" description="Disordered" evidence="8">
    <location>
        <begin position="164"/>
        <end position="208"/>
    </location>
</feature>
<protein>
    <recommendedName>
        <fullName evidence="9">C2H2-type domain-containing protein</fullName>
    </recommendedName>
</protein>
<organism evidence="10 11">
    <name type="scientific">Polytolypa hystricis (strain UAMH7299)</name>
    <dbReference type="NCBI Taxonomy" id="1447883"/>
    <lineage>
        <taxon>Eukaryota</taxon>
        <taxon>Fungi</taxon>
        <taxon>Dikarya</taxon>
        <taxon>Ascomycota</taxon>
        <taxon>Pezizomycotina</taxon>
        <taxon>Eurotiomycetes</taxon>
        <taxon>Eurotiomycetidae</taxon>
        <taxon>Onygenales</taxon>
        <taxon>Onygenales incertae sedis</taxon>
        <taxon>Polytolypa</taxon>
    </lineage>
</organism>
<evidence type="ECO:0000256" key="1">
    <source>
        <dbReference type="ARBA" id="ARBA00004123"/>
    </source>
</evidence>
<dbReference type="SUPFAM" id="SSF57667">
    <property type="entry name" value="beta-beta-alpha zinc fingers"/>
    <property type="match status" value="1"/>
</dbReference>
<dbReference type="InterPro" id="IPR036236">
    <property type="entry name" value="Znf_C2H2_sf"/>
</dbReference>
<reference evidence="10 11" key="1">
    <citation type="submission" date="2017-10" db="EMBL/GenBank/DDBJ databases">
        <title>Comparative genomics in systemic dimorphic fungi from Ajellomycetaceae.</title>
        <authorList>
            <person name="Munoz J.F."/>
            <person name="Mcewen J.G."/>
            <person name="Clay O.K."/>
            <person name="Cuomo C.A."/>
        </authorList>
    </citation>
    <scope>NUCLEOTIDE SEQUENCE [LARGE SCALE GENOMIC DNA]</scope>
    <source>
        <strain evidence="10 11">UAMH7299</strain>
    </source>
</reference>
<comment type="subcellular location">
    <subcellularLocation>
        <location evidence="1">Nucleus</location>
    </subcellularLocation>
</comment>
<dbReference type="FunFam" id="3.30.160.60:FF:000065">
    <property type="entry name" value="B-cell CLL/lymphoma 6, member B"/>
    <property type="match status" value="1"/>
</dbReference>
<sequence>MASQNPSQELVSISEVANTDAVPVTNPNPAQETVKAPPVNPDIPPPKTDKPRPHVCTTCTRSFARLEHLKRHERSHTKEKPFECPECSRCFARRDLLLRHQQKLHLTSTPSSRPRNARRESTSGAATSRVRKNSIANGGSNNMRPRANTISHVDGARVGMLASATVASSRPPPSHGHHPSLSSVSGFPSSFDPRTMSSESHHHHHPPRIDGLAKLDTSGIPLGLSNGLRTAPVLGSFNPDLQFHDFMPHDSNTINPAQLHFSGSPLGFTIDTPTSPFHPSFSGMSTTHNLLDDDPNFDWVNGFDTNLTFANANESAIDGSSPSAMSTGSQSGVSEAVLDSTGHGLPSCTGPWSNPLLVQTQTQATQFHMDFTPAFPDLAPQDGMSPKSLLIQNQFPDTSFSTPPPLASMSPSGLSGLPAQMFHPPMAINGDAPGSVNGSLGQGNYLGPSATPNAIDTITESTRQALLIALQQPSGFNSRRFSHGSNGVSMSGPGTQSRSFQNGSFPRTTDLQRYIVAYINYFHPHMPFLHIPTLDFGSPEFTSRFKMPNAPSNMSSSSVAGGAGCLILSMAAIGALYEFETETSKELFEYAKKMIQLYLEERRKADMSAALNRSNPNRDSSVHNTPLWLVQSMLLNVIYGHNSGDKTSADIASTHCAALVSLARAAGLIHSLPAESLPPEQLGYTYVNGDVQLNGNVGDMWSSHLVEPPEERRGWLKWKIVEERKRTLYAIYTLSSLLVSAYNHPPAIINSEIDLDLPCEERLWAAESPQAWRAMGGSVEQTGVRFAVALGTLLTASRRRPSADNPEESPLRPSTFGCLVLIHALHNYIWDTRERHLTQPWTSQEIEVMHAKIEPALRAWQGAWGSNPHHSLERPNPYGLGPLSADSIPLLDLAYVRLFVNLGRSKEAFWQRDWNGMADELARGTDIVLYAGDSPGTEYSANQVDQTNQSNRQGSMGDFNMTDLDFSSGTSQHQGLQDVTAPHQPVKASKRERHLRKAAHYAADSISMSDKLGNTYMEFTSRELPIQSAMCMFDCAQVLAEWITAVQERVGPYLGILGQDMMDLNQVPAVLLLEDEDYKLIQKIEEVLNNVEQKMKVAIPDPTSSGHEASNCLPSLVDGGYGIKILYSTAYLLNRAAVWPGKNTCFIYTVPLCMHVR</sequence>
<evidence type="ECO:0000313" key="11">
    <source>
        <dbReference type="Proteomes" id="UP000224634"/>
    </source>
</evidence>
<keyword evidence="4 7" id="KW-0863">Zinc-finger</keyword>
<evidence type="ECO:0000256" key="7">
    <source>
        <dbReference type="PROSITE-ProRule" id="PRU00042"/>
    </source>
</evidence>
<evidence type="ECO:0000256" key="5">
    <source>
        <dbReference type="ARBA" id="ARBA00022833"/>
    </source>
</evidence>
<keyword evidence="3" id="KW-0677">Repeat</keyword>
<dbReference type="InterPro" id="IPR013087">
    <property type="entry name" value="Znf_C2H2_type"/>
</dbReference>
<dbReference type="GO" id="GO:0005634">
    <property type="term" value="C:nucleus"/>
    <property type="evidence" value="ECO:0007669"/>
    <property type="project" value="UniProtKB-SubCell"/>
</dbReference>
<evidence type="ECO:0000256" key="6">
    <source>
        <dbReference type="ARBA" id="ARBA00023242"/>
    </source>
</evidence>
<name>A0A2B7YS25_POLH7</name>
<dbReference type="GO" id="GO:0000981">
    <property type="term" value="F:DNA-binding transcription factor activity, RNA polymerase II-specific"/>
    <property type="evidence" value="ECO:0007669"/>
    <property type="project" value="InterPro"/>
</dbReference>
<dbReference type="Gene3D" id="3.30.160.60">
    <property type="entry name" value="Classic Zinc Finger"/>
    <property type="match status" value="2"/>
</dbReference>
<dbReference type="PROSITE" id="PS50157">
    <property type="entry name" value="ZINC_FINGER_C2H2_2"/>
    <property type="match status" value="2"/>
</dbReference>
<dbReference type="AlphaFoldDB" id="A0A2B7YS25"/>
<dbReference type="OrthoDB" id="6077919at2759"/>
<evidence type="ECO:0000313" key="10">
    <source>
        <dbReference type="EMBL" id="PGH23793.1"/>
    </source>
</evidence>
<keyword evidence="11" id="KW-1185">Reference proteome</keyword>
<dbReference type="STRING" id="1447883.A0A2B7YS25"/>
<feature type="region of interest" description="Disordered" evidence="8">
    <location>
        <begin position="939"/>
        <end position="985"/>
    </location>
</feature>
<feature type="compositionally biased region" description="Polar residues" evidence="8">
    <location>
        <begin position="104"/>
        <end position="114"/>
    </location>
</feature>
<proteinExistence type="predicted"/>
<feature type="compositionally biased region" description="Polar residues" evidence="8">
    <location>
        <begin position="1"/>
        <end position="17"/>
    </location>
</feature>
<comment type="caution">
    <text evidence="10">The sequence shown here is derived from an EMBL/GenBank/DDBJ whole genome shotgun (WGS) entry which is preliminary data.</text>
</comment>
<evidence type="ECO:0000256" key="4">
    <source>
        <dbReference type="ARBA" id="ARBA00022771"/>
    </source>
</evidence>
<feature type="compositionally biased region" description="Low complexity" evidence="8">
    <location>
        <begin position="179"/>
        <end position="191"/>
    </location>
</feature>
<dbReference type="InterPro" id="IPR051059">
    <property type="entry name" value="VerF-like"/>
</dbReference>
<feature type="compositionally biased region" description="Polar residues" evidence="8">
    <location>
        <begin position="939"/>
        <end position="954"/>
    </location>
</feature>
<gene>
    <name evidence="10" type="ORF">AJ80_02223</name>
</gene>
<evidence type="ECO:0000256" key="8">
    <source>
        <dbReference type="SAM" id="MobiDB-lite"/>
    </source>
</evidence>
<dbReference type="GO" id="GO:0006351">
    <property type="term" value="P:DNA-templated transcription"/>
    <property type="evidence" value="ECO:0007669"/>
    <property type="project" value="InterPro"/>
</dbReference>
<accession>A0A2B7YS25</accession>
<dbReference type="EMBL" id="PDNA01000020">
    <property type="protein sequence ID" value="PGH23793.1"/>
    <property type="molecule type" value="Genomic_DNA"/>
</dbReference>
<feature type="region of interest" description="Disordered" evidence="8">
    <location>
        <begin position="485"/>
        <end position="504"/>
    </location>
</feature>
<evidence type="ECO:0000256" key="3">
    <source>
        <dbReference type="ARBA" id="ARBA00022737"/>
    </source>
</evidence>
<dbReference type="InterPro" id="IPR007219">
    <property type="entry name" value="XnlR_reg_dom"/>
</dbReference>